<keyword evidence="8" id="KW-0482">Metalloprotease</keyword>
<evidence type="ECO:0000256" key="6">
    <source>
        <dbReference type="PIRSR" id="PIRSR601548-4"/>
    </source>
</evidence>
<evidence type="ECO:0000256" key="7">
    <source>
        <dbReference type="PROSITE-ProRule" id="PRU01355"/>
    </source>
</evidence>
<dbReference type="PROSITE" id="PS52011">
    <property type="entry name" value="PEPTIDASE_M2"/>
    <property type="match status" value="1"/>
</dbReference>
<keyword evidence="8" id="KW-0645">Protease</keyword>
<dbReference type="SUPFAM" id="SSF55486">
    <property type="entry name" value="Metalloproteases ('zincins'), catalytic domain"/>
    <property type="match status" value="1"/>
</dbReference>
<keyword evidence="9" id="KW-1133">Transmembrane helix</keyword>
<dbReference type="GO" id="GO:0006508">
    <property type="term" value="P:proteolysis"/>
    <property type="evidence" value="ECO:0007669"/>
    <property type="project" value="UniProtKB-KW"/>
</dbReference>
<evidence type="ECO:0000256" key="5">
    <source>
        <dbReference type="PIRSR" id="PIRSR601548-10"/>
    </source>
</evidence>
<organism evidence="11 12">
    <name type="scientific">Asbolus verrucosus</name>
    <name type="common">Desert ironclad beetle</name>
    <dbReference type="NCBI Taxonomy" id="1661398"/>
    <lineage>
        <taxon>Eukaryota</taxon>
        <taxon>Metazoa</taxon>
        <taxon>Ecdysozoa</taxon>
        <taxon>Arthropoda</taxon>
        <taxon>Hexapoda</taxon>
        <taxon>Insecta</taxon>
        <taxon>Pterygota</taxon>
        <taxon>Neoptera</taxon>
        <taxon>Endopterygota</taxon>
        <taxon>Coleoptera</taxon>
        <taxon>Polyphaga</taxon>
        <taxon>Cucujiformia</taxon>
        <taxon>Tenebrionidae</taxon>
        <taxon>Pimeliinae</taxon>
        <taxon>Asbolus</taxon>
    </lineage>
</organism>
<dbReference type="GO" id="GO:0008237">
    <property type="term" value="F:metallopeptidase activity"/>
    <property type="evidence" value="ECO:0007669"/>
    <property type="project" value="UniProtKB-KW"/>
</dbReference>
<evidence type="ECO:0000313" key="11">
    <source>
        <dbReference type="EMBL" id="RZC32885.1"/>
    </source>
</evidence>
<keyword evidence="4 5" id="KW-0325">Glycoprotein</keyword>
<dbReference type="GO" id="GO:0005886">
    <property type="term" value="C:plasma membrane"/>
    <property type="evidence" value="ECO:0007669"/>
    <property type="project" value="TreeGrafter"/>
</dbReference>
<evidence type="ECO:0000256" key="10">
    <source>
        <dbReference type="SAM" id="SignalP"/>
    </source>
</evidence>
<feature type="glycosylation site" description="N-linked (GlcNAc...) asparagine; partial" evidence="5">
    <location>
        <position position="313"/>
    </location>
</feature>
<comment type="caution">
    <text evidence="7">Lacks conserved residue(s) required for the propagation of feature annotation.</text>
</comment>
<evidence type="ECO:0000256" key="3">
    <source>
        <dbReference type="ARBA" id="ARBA00023157"/>
    </source>
</evidence>
<dbReference type="GO" id="GO:0004180">
    <property type="term" value="F:carboxypeptidase activity"/>
    <property type="evidence" value="ECO:0007669"/>
    <property type="project" value="UniProtKB-KW"/>
</dbReference>
<comment type="cofactor">
    <cofactor evidence="8">
        <name>Zn(2+)</name>
        <dbReference type="ChEBI" id="CHEBI:29105"/>
    </cofactor>
    <text evidence="8">Binds 1 zinc ion per subunit.</text>
</comment>
<comment type="caution">
    <text evidence="11">The sequence shown here is derived from an EMBL/GenBank/DDBJ whole genome shotgun (WGS) entry which is preliminary data.</text>
</comment>
<comment type="similarity">
    <text evidence="1 7 8">Belongs to the peptidase M2 family.</text>
</comment>
<evidence type="ECO:0000256" key="1">
    <source>
        <dbReference type="ARBA" id="ARBA00008139"/>
    </source>
</evidence>
<dbReference type="InterPro" id="IPR001548">
    <property type="entry name" value="Peptidase_M2"/>
</dbReference>
<keyword evidence="9" id="KW-0472">Membrane</keyword>
<proteinExistence type="inferred from homology"/>
<gene>
    <name evidence="11" type="ORF">BDFB_012017</name>
</gene>
<keyword evidence="8" id="KW-0479">Metal-binding</keyword>
<accession>A0A482VJC0</accession>
<keyword evidence="2 10" id="KW-0732">Signal</keyword>
<evidence type="ECO:0000256" key="9">
    <source>
        <dbReference type="SAM" id="Phobius"/>
    </source>
</evidence>
<keyword evidence="8" id="KW-0378">Hydrolase</keyword>
<dbReference type="PANTHER" id="PTHR10514:SF44">
    <property type="entry name" value="ANGIOTENSIN-CONVERTING ENZYME-RELATED"/>
    <property type="match status" value="1"/>
</dbReference>
<feature type="chain" id="PRO_5019734919" description="Angiotensin-converting enzyme" evidence="10">
    <location>
        <begin position="24"/>
        <end position="671"/>
    </location>
</feature>
<dbReference type="GO" id="GO:0046872">
    <property type="term" value="F:metal ion binding"/>
    <property type="evidence" value="ECO:0007669"/>
    <property type="project" value="UniProtKB-KW"/>
</dbReference>
<protein>
    <recommendedName>
        <fullName evidence="8">Angiotensin-converting enzyme</fullName>
        <ecNumber evidence="8">3.4.-.-</ecNumber>
    </recommendedName>
</protein>
<evidence type="ECO:0000256" key="8">
    <source>
        <dbReference type="RuleBase" id="RU361144"/>
    </source>
</evidence>
<sequence>RKMNTISMYYPIILFFLFILTQAQDEESRLMVELEIADLELQDDCENLANVFKSSIIENDFARRIDAQINHERLLKDQYNNLKSYENIPFQVQRNWTALVKSGDTLLSREDWNSLVSYSVGNEELMHTTKVHCDSEQKKCPFIKNGYQNILEKVKNETILKKSWSGWQTLLTLRKDNFPNILNLIHKAALQNDQNDAKSYWEMLVEQEDAYGKADALWAEIQPLYTKLQNFVKTRIFRFYNIENNSSEIPVYLLGSNFGYDWSYIADIVLPHPLIHHKAVTYLKKTTIENIYKLGENLTEQLSLGKLGNKFWNNSLFNMTFCENHLLSFCSQDHSELLTCDKVSWVTYLDAFEVAVDVALRNIDYLSLSRLNLRYQVIDEAIKSLGSVLAIVNMRHNGILNKQLFSLNDENDPNKMTELLLTALRVLPKLPFYLAADEWRLHLLENGLNNIDSTWWQFRKDFQGVKGVSNIELDFLGEPYIMSNKPYLSKFFGTILQFQLLQNYKVYMSDPNDNIAVQIGSDENFLKMINEKSSDDWQNLISNYYSIYDLTASSLLDYFQPLENYLDAAPLEQEIITTETPEYTTRVVKMEKLRLKVSEVEPEKNKTNVRINNVHPDDRKAGEVTEIPNRTEKIVMYIGIGLLGGVAVLLIVTGLRKLTRRKRSNNRRFET</sequence>
<dbReference type="EMBL" id="QDEB01093644">
    <property type="protein sequence ID" value="RZC32885.1"/>
    <property type="molecule type" value="Genomic_DNA"/>
</dbReference>
<keyword evidence="8" id="KW-0121">Carboxypeptidase</keyword>
<dbReference type="AlphaFoldDB" id="A0A482VJC0"/>
<dbReference type="OrthoDB" id="7361988at2759"/>
<dbReference type="PRINTS" id="PR00791">
    <property type="entry name" value="PEPDIPTASEA"/>
</dbReference>
<dbReference type="GO" id="GO:0005615">
    <property type="term" value="C:extracellular space"/>
    <property type="evidence" value="ECO:0007669"/>
    <property type="project" value="TreeGrafter"/>
</dbReference>
<keyword evidence="12" id="KW-1185">Reference proteome</keyword>
<dbReference type="Pfam" id="PF01401">
    <property type="entry name" value="Peptidase_M2"/>
    <property type="match status" value="1"/>
</dbReference>
<keyword evidence="9" id="KW-0812">Transmembrane</keyword>
<feature type="disulfide bond" evidence="6 7">
    <location>
        <begin position="322"/>
        <end position="340"/>
    </location>
</feature>
<feature type="non-terminal residue" evidence="11">
    <location>
        <position position="1"/>
    </location>
</feature>
<dbReference type="GO" id="GO:0008241">
    <property type="term" value="F:peptidyl-dipeptidase activity"/>
    <property type="evidence" value="ECO:0007669"/>
    <property type="project" value="InterPro"/>
</dbReference>
<dbReference type="PANTHER" id="PTHR10514">
    <property type="entry name" value="ANGIOTENSIN-CONVERTING ENZYME"/>
    <property type="match status" value="1"/>
</dbReference>
<keyword evidence="8" id="KW-0862">Zinc</keyword>
<keyword evidence="3 6" id="KW-1015">Disulfide bond</keyword>
<feature type="transmembrane region" description="Helical" evidence="9">
    <location>
        <begin position="634"/>
        <end position="655"/>
    </location>
</feature>
<evidence type="ECO:0000256" key="4">
    <source>
        <dbReference type="ARBA" id="ARBA00023180"/>
    </source>
</evidence>
<evidence type="ECO:0000313" key="12">
    <source>
        <dbReference type="Proteomes" id="UP000292052"/>
    </source>
</evidence>
<name>A0A482VJC0_ASBVE</name>
<dbReference type="EC" id="3.4.-.-" evidence="8"/>
<evidence type="ECO:0000256" key="2">
    <source>
        <dbReference type="ARBA" id="ARBA00022729"/>
    </source>
</evidence>
<feature type="signal peptide" evidence="10">
    <location>
        <begin position="1"/>
        <end position="23"/>
    </location>
</feature>
<reference evidence="11 12" key="1">
    <citation type="submission" date="2017-03" db="EMBL/GenBank/DDBJ databases">
        <title>Genome of the blue death feigning beetle - Asbolus verrucosus.</title>
        <authorList>
            <person name="Rider S.D."/>
        </authorList>
    </citation>
    <scope>NUCLEOTIDE SEQUENCE [LARGE SCALE GENOMIC DNA]</scope>
    <source>
        <strain evidence="11">Butters</strain>
        <tissue evidence="11">Head and leg muscle</tissue>
    </source>
</reference>
<dbReference type="Proteomes" id="UP000292052">
    <property type="component" value="Unassembled WGS sequence"/>
</dbReference>